<name>A0A507F1G5_9FUNG</name>
<evidence type="ECO:0000313" key="2">
    <source>
        <dbReference type="EMBL" id="TPX70103.1"/>
    </source>
</evidence>
<dbReference type="InterPro" id="IPR000358">
    <property type="entry name" value="RNR_small_fam"/>
</dbReference>
<accession>A0A507F1G5</accession>
<dbReference type="EMBL" id="QEAP01000295">
    <property type="protein sequence ID" value="TPX70103.1"/>
    <property type="molecule type" value="Genomic_DNA"/>
</dbReference>
<dbReference type="AlphaFoldDB" id="A0A507F1G5"/>
<dbReference type="PANTHER" id="PTHR23409">
    <property type="entry name" value="RIBONUCLEOSIDE-DIPHOSPHATE REDUCTASE SMALL CHAIN"/>
    <property type="match status" value="1"/>
</dbReference>
<dbReference type="Proteomes" id="UP000320333">
    <property type="component" value="Unassembled WGS sequence"/>
</dbReference>
<organism evidence="2 3">
    <name type="scientific">Chytriomyces confervae</name>
    <dbReference type="NCBI Taxonomy" id="246404"/>
    <lineage>
        <taxon>Eukaryota</taxon>
        <taxon>Fungi</taxon>
        <taxon>Fungi incertae sedis</taxon>
        <taxon>Chytridiomycota</taxon>
        <taxon>Chytridiomycota incertae sedis</taxon>
        <taxon>Chytridiomycetes</taxon>
        <taxon>Chytridiales</taxon>
        <taxon>Chytriomycetaceae</taxon>
        <taxon>Chytriomyces</taxon>
    </lineage>
</organism>
<dbReference type="InterPro" id="IPR033909">
    <property type="entry name" value="RNR_small"/>
</dbReference>
<dbReference type="InterPro" id="IPR012348">
    <property type="entry name" value="RNR-like"/>
</dbReference>
<comment type="caution">
    <text evidence="2">The sequence shown here is derived from an EMBL/GenBank/DDBJ whole genome shotgun (WGS) entry which is preliminary data.</text>
</comment>
<proteinExistence type="inferred from homology"/>
<evidence type="ECO:0000313" key="3">
    <source>
        <dbReference type="Proteomes" id="UP000320333"/>
    </source>
</evidence>
<evidence type="ECO:0000256" key="1">
    <source>
        <dbReference type="ARBA" id="ARBA00009303"/>
    </source>
</evidence>
<dbReference type="STRING" id="246404.A0A507F1G5"/>
<reference evidence="2 3" key="1">
    <citation type="journal article" date="2019" name="Sci. Rep.">
        <title>Comparative genomics of chytrid fungi reveal insights into the obligate biotrophic and pathogenic lifestyle of Synchytrium endobioticum.</title>
        <authorList>
            <person name="van de Vossenberg B.T.L.H."/>
            <person name="Warris S."/>
            <person name="Nguyen H.D.T."/>
            <person name="van Gent-Pelzer M.P.E."/>
            <person name="Joly D.L."/>
            <person name="van de Geest H.C."/>
            <person name="Bonants P.J.M."/>
            <person name="Smith D.S."/>
            <person name="Levesque C.A."/>
            <person name="van der Lee T.A.J."/>
        </authorList>
    </citation>
    <scope>NUCLEOTIDE SEQUENCE [LARGE SCALE GENOMIC DNA]</scope>
    <source>
        <strain evidence="2 3">CBS 675.73</strain>
    </source>
</reference>
<dbReference type="Gene3D" id="1.10.620.20">
    <property type="entry name" value="Ribonucleotide Reductase, subunit A"/>
    <property type="match status" value="1"/>
</dbReference>
<keyword evidence="3" id="KW-1185">Reference proteome</keyword>
<protein>
    <submittedName>
        <fullName evidence="2">Ribonucleoside-diphosphate reductase</fullName>
    </submittedName>
</protein>
<dbReference type="CDD" id="cd01049">
    <property type="entry name" value="RNRR2"/>
    <property type="match status" value="1"/>
</dbReference>
<comment type="similarity">
    <text evidence="1">Belongs to the ribonucleoside diphosphate reductase small chain family.</text>
</comment>
<dbReference type="GO" id="GO:0009263">
    <property type="term" value="P:deoxyribonucleotide biosynthetic process"/>
    <property type="evidence" value="ECO:0007669"/>
    <property type="project" value="InterPro"/>
</dbReference>
<dbReference type="Pfam" id="PF00268">
    <property type="entry name" value="Ribonuc_red_sm"/>
    <property type="match status" value="1"/>
</dbReference>
<dbReference type="PANTHER" id="PTHR23409:SF18">
    <property type="entry name" value="RIBONUCLEOSIDE-DIPHOSPHATE REDUCTASE SUBUNIT M2"/>
    <property type="match status" value="1"/>
</dbReference>
<dbReference type="SUPFAM" id="SSF47240">
    <property type="entry name" value="Ferritin-like"/>
    <property type="match status" value="1"/>
</dbReference>
<dbReference type="OrthoDB" id="2093646at2759"/>
<gene>
    <name evidence="2" type="ORF">CcCBS67573_g06648</name>
</gene>
<dbReference type="GO" id="GO:0016491">
    <property type="term" value="F:oxidoreductase activity"/>
    <property type="evidence" value="ECO:0007669"/>
    <property type="project" value="InterPro"/>
</dbReference>
<sequence>MLSAKSAQQTTPSKQLGVDLSRLDFASAVKSKALFDAVNANDDDFDFDSKAANLMPEPLLVPNSKRFVLFPIQFHKIWAAYKNAEAKFWSAEEIEFSDDVDDWAKVPAKERACIMHALALVSVNDLLAGEEPIISKVSDEIQAPEARCFFGFHMMQKNIHTETLNVVLDGFAKSAEEKEFLFDALEAMPTTSKRTAWVQKHITESPCSYSTRLFALAAYSTLMNASAQSLILHICASASTPASVQAAKIAAKSSVQHQFAGLQHTLVKIQADMTRMTQFLRLVACEHLVNPVNAGEAMTMVREAIALEREVAFEMFEMGGAGAGKKGVTVCGVNVDADAVSRRVARLGNSLLSMFAVKGSVDVGIGSKKGDSLEWIDAFLWDAVKRDSGVVEHVVVKNEEKQKAQEKRVVKQEFSLDEDF</sequence>
<dbReference type="InterPro" id="IPR009078">
    <property type="entry name" value="Ferritin-like_SF"/>
</dbReference>